<dbReference type="Pfam" id="PF09486">
    <property type="entry name" value="HrpB7"/>
    <property type="match status" value="1"/>
</dbReference>
<reference evidence="2" key="1">
    <citation type="submission" date="2021-03" db="EMBL/GenBank/DDBJ databases">
        <title>Complete genome of Burkholderia pseudomallei_VBP364.</title>
        <authorList>
            <person name="Balaji V."/>
            <person name="Yamuna B."/>
            <person name="Monisha P."/>
        </authorList>
    </citation>
    <scope>NUCLEOTIDE SEQUENCE</scope>
    <source>
        <strain evidence="2">VBP364</strain>
    </source>
</reference>
<gene>
    <name evidence="2" type="ORF">J3D99_27080</name>
</gene>
<accession>A0A8A4DVK5</accession>
<organism evidence="2">
    <name type="scientific">Burkholderia pseudomallei</name>
    <name type="common">Pseudomonas pseudomallei</name>
    <dbReference type="NCBI Taxonomy" id="28450"/>
    <lineage>
        <taxon>Bacteria</taxon>
        <taxon>Pseudomonadati</taxon>
        <taxon>Pseudomonadota</taxon>
        <taxon>Betaproteobacteria</taxon>
        <taxon>Burkholderiales</taxon>
        <taxon>Burkholderiaceae</taxon>
        <taxon>Burkholderia</taxon>
        <taxon>pseudomallei group</taxon>
    </lineage>
</organism>
<dbReference type="NCBIfam" id="TIGR02559">
    <property type="entry name" value="HrpB7"/>
    <property type="match status" value="1"/>
</dbReference>
<dbReference type="EMBL" id="CP071754">
    <property type="protein sequence ID" value="QTB61494.1"/>
    <property type="molecule type" value="Genomic_DNA"/>
</dbReference>
<proteinExistence type="predicted"/>
<keyword evidence="1" id="KW-0175">Coiled coil</keyword>
<dbReference type="RefSeq" id="WP_207418400.1">
    <property type="nucleotide sequence ID" value="NZ_CP071755.2"/>
</dbReference>
<dbReference type="InterPro" id="IPR013392">
    <property type="entry name" value="T3SS_HrpB7"/>
</dbReference>
<dbReference type="AlphaFoldDB" id="A0A8A4DVK5"/>
<feature type="coiled-coil region" evidence="1">
    <location>
        <begin position="99"/>
        <end position="126"/>
    </location>
</feature>
<evidence type="ECO:0000313" key="2">
    <source>
        <dbReference type="EMBL" id="QTB61494.1"/>
    </source>
</evidence>
<evidence type="ECO:0000256" key="1">
    <source>
        <dbReference type="SAM" id="Coils"/>
    </source>
</evidence>
<name>A0A8A4DVK5_BURPE</name>
<sequence length="175" mass="19726">MAGLSKSMMRERRAMAFARALERRRRLDAVLREELAERRTRLQSLDRGLKEKVSQVELKADDVHRHAARIDTLMTGTASFSLDELAACRAYLDVAGAHLRALESEEARLRAEFDALAAAIEEKKLEIGRNLSRIDACDARIEQIRRHGERAADEALDEEMEEAALGARMRNRGAA</sequence>
<protein>
    <submittedName>
        <fullName evidence="2">Type III secretion protein HrpB7</fullName>
    </submittedName>
</protein>